<feature type="compositionally biased region" description="Polar residues" evidence="9">
    <location>
        <begin position="43"/>
        <end position="56"/>
    </location>
</feature>
<feature type="transmembrane region" description="Helical" evidence="8">
    <location>
        <begin position="495"/>
        <end position="522"/>
    </location>
</feature>
<feature type="domain" description="Anoctamin transmembrane" evidence="10">
    <location>
        <begin position="484"/>
        <end position="1062"/>
    </location>
</feature>
<dbReference type="Pfam" id="PF16178">
    <property type="entry name" value="Anoct_dimer"/>
    <property type="match status" value="2"/>
</dbReference>
<dbReference type="InterPro" id="IPR007632">
    <property type="entry name" value="Anoctamin"/>
</dbReference>
<evidence type="ECO:0000259" key="10">
    <source>
        <dbReference type="Pfam" id="PF04547"/>
    </source>
</evidence>
<evidence type="ECO:0000256" key="1">
    <source>
        <dbReference type="ARBA" id="ARBA00004651"/>
    </source>
</evidence>
<dbReference type="PANTHER" id="PTHR12308">
    <property type="entry name" value="ANOCTAMIN"/>
    <property type="match status" value="1"/>
</dbReference>
<dbReference type="GO" id="GO:0046983">
    <property type="term" value="F:protein dimerization activity"/>
    <property type="evidence" value="ECO:0007669"/>
    <property type="project" value="InterPro"/>
</dbReference>
<reference evidence="13" key="3">
    <citation type="submission" date="2022-06" db="UniProtKB">
        <authorList>
            <consortium name="EnsemblMetazoa"/>
        </authorList>
    </citation>
    <scope>IDENTIFICATION</scope>
</reference>
<evidence type="ECO:0000256" key="3">
    <source>
        <dbReference type="ARBA" id="ARBA00022475"/>
    </source>
</evidence>
<comment type="subcellular location">
    <subcellularLocation>
        <location evidence="1">Cell membrane</location>
        <topology evidence="1">Multi-pass membrane protein</topology>
    </subcellularLocation>
    <subcellularLocation>
        <location evidence="8">Membrane</location>
        <topology evidence="8">Multi-pass membrane protein</topology>
    </subcellularLocation>
</comment>
<dbReference type="PANTHER" id="PTHR12308:SF83">
    <property type="entry name" value="ANOCTAMIN"/>
    <property type="match status" value="1"/>
</dbReference>
<reference evidence="12" key="2">
    <citation type="submission" date="2020-01" db="EMBL/GenBank/DDBJ databases">
        <authorList>
            <person name="Korhonen P.K.K."/>
            <person name="Guangxu M.G."/>
            <person name="Wang T.W."/>
            <person name="Stroehlein A.J.S."/>
            <person name="Young N.D."/>
            <person name="Ang C.-S.A."/>
            <person name="Fernando D.W.F."/>
            <person name="Lu H.L."/>
            <person name="Taylor S.T."/>
            <person name="Ehtesham M.E.M."/>
            <person name="Najaraj S.H.N."/>
            <person name="Harsha G.H.G."/>
            <person name="Madugundu A.M."/>
            <person name="Renuse S.R."/>
            <person name="Holt D.H."/>
            <person name="Pandey A.P."/>
            <person name="Papenfuss A.P."/>
            <person name="Gasser R.B.G."/>
            <person name="Fischer K.F."/>
        </authorList>
    </citation>
    <scope>NUCLEOTIDE SEQUENCE</scope>
    <source>
        <strain evidence="12">SSS_KF_BRIS2020</strain>
    </source>
</reference>
<feature type="transmembrane region" description="Helical" evidence="8">
    <location>
        <begin position="1027"/>
        <end position="1048"/>
    </location>
</feature>
<feature type="compositionally biased region" description="Low complexity" evidence="9">
    <location>
        <begin position="1129"/>
        <end position="1140"/>
    </location>
</feature>
<dbReference type="GO" id="GO:0005254">
    <property type="term" value="F:chloride channel activity"/>
    <property type="evidence" value="ECO:0007669"/>
    <property type="project" value="TreeGrafter"/>
</dbReference>
<keyword evidence="7" id="KW-0325">Glycoprotein</keyword>
<organism evidence="12">
    <name type="scientific">Sarcoptes scabiei</name>
    <name type="common">Itch mite</name>
    <name type="synonym">Acarus scabiei</name>
    <dbReference type="NCBI Taxonomy" id="52283"/>
    <lineage>
        <taxon>Eukaryota</taxon>
        <taxon>Metazoa</taxon>
        <taxon>Ecdysozoa</taxon>
        <taxon>Arthropoda</taxon>
        <taxon>Chelicerata</taxon>
        <taxon>Arachnida</taxon>
        <taxon>Acari</taxon>
        <taxon>Acariformes</taxon>
        <taxon>Sarcoptiformes</taxon>
        <taxon>Astigmata</taxon>
        <taxon>Psoroptidia</taxon>
        <taxon>Sarcoptoidea</taxon>
        <taxon>Sarcoptidae</taxon>
        <taxon>Sarcoptinae</taxon>
        <taxon>Sarcoptes</taxon>
    </lineage>
</organism>
<dbReference type="EMBL" id="WVUK01000066">
    <property type="protein sequence ID" value="KAF7487593.1"/>
    <property type="molecule type" value="Genomic_DNA"/>
</dbReference>
<evidence type="ECO:0000256" key="7">
    <source>
        <dbReference type="ARBA" id="ARBA00023180"/>
    </source>
</evidence>
<evidence type="ECO:0000313" key="14">
    <source>
        <dbReference type="Proteomes" id="UP000070412"/>
    </source>
</evidence>
<feature type="compositionally biased region" description="Low complexity" evidence="9">
    <location>
        <begin position="33"/>
        <end position="42"/>
    </location>
</feature>
<feature type="region of interest" description="Disordered" evidence="9">
    <location>
        <begin position="21"/>
        <end position="56"/>
    </location>
</feature>
<gene>
    <name evidence="12" type="ORF">SSS_9194</name>
</gene>
<sequence>MNRFKSSKEFDHYGNIYASTSSKPVIESDPSHSSQSQQQQQSEDQNYRTQTSSTSSRINLLDSTSILDVDSISTIASSNALDEAINIATISKDFRMIELNDNESELISKEPDRSHCFKPIFIKNPFETRLNSKFYHKSVQNESQLPHQSLSHSIDRRVSNENLYDSIDKTSRSKHFDSDSITSAGLTNRIILNQNDLYSTYLVGSSSSVSIASGLQPTNTSTKHLREKRSKDTITESLNDLDASKLNNLDNLLFPRIEDQHHSRSSTTINRLHFHRSNESINQDRNQNKNSLLSHYFRDGKRRVDFVLVHTKPNPNANAKSEEALKIEQRSVFEYNLREEGLHLEHADEYSETGHVYVKIFAPWNVLTKYAEIMRLKMPMKTMQTTWKIQEYLFDVPPQKEEFFSPAQRAQVIEFILKRKSFSRNQENVSDFGFNKLLSEKVYVAAYPLHEGKINSDLRSPRMQLIKNWASVKQAFTSQPLDEIKNYFGVKIALYFAWLGFYTSMLIPASIVGVLCFCFGVFTMYTDVPAKEICNNTYDQYLMCPQCAHDCNFTKMSEYCLYTKATYLFDNPATVFFAIFMSLWATVYLEMWKRYSARITYRWDLSHFDALEEYPRPEYLARLSDVGNRKLNIITRMYEPYIPFWHRKLPYTFLSASIVFFLIIVAMGSVVSVIIYRSTMRSFIKLKMPEVVEGKIDIGFLQKYSSIIVSSSGAGINLILILLLNYLYSRIANYLTELEMPRTQTEFDNSLTLKLFLLQFVNYYSSIFYIAFFKGRYIATPGEFNDASLTQEECSTGGCLLELAIQLSIIMIGRKLLSGLMESVMPFAYTLYNRWRYRTDSKVTRMNAPQWEDDFLLSYWSPTSLFYEYLEMVIQFGFVTIFVSAFPLAPLFALINNIFEIRLDARKIITIYRRPIGQRVKNIGIWYRILDAICKLSVVTNAMIIAFTTEFVPRLVYYFENGNLNGYVNSTLSFFDAKVVNQHLKLGHNERNLTYCLYPDYREPPWAEKDRRYEFTIKYWKLFALRLLFVVIFENIIAIVTSIMRWVIPDVPQRLRQQMQQHAYLNNELLLQQEYHRAKELSNSKELEKIYFDRFRSHSSAEQQSIRSRATNDTDHDASEQRAMQHNQPIVTTITLPTPIRRNSKVSPDNLDQNQSPTTKTSIKPRRRSIMSQKRLNISKMKPINDGIIDQIPSPIQNGIDSIDHMEKSLVTQTLNSIEDDNFEQIDNNTSIQIDPNETTDRFDDDDLVDRDGTSSDNLNNSINYLLNFNRSISQELLLKNIETETEEED</sequence>
<comment type="similarity">
    <text evidence="2 8">Belongs to the anoctamin family.</text>
</comment>
<feature type="region of interest" description="Disordered" evidence="9">
    <location>
        <begin position="1101"/>
        <end position="1167"/>
    </location>
</feature>
<evidence type="ECO:0000259" key="11">
    <source>
        <dbReference type="Pfam" id="PF16178"/>
    </source>
</evidence>
<feature type="transmembrane region" description="Helical" evidence="8">
    <location>
        <begin position="651"/>
        <end position="676"/>
    </location>
</feature>
<accession>A0A834R099</accession>
<feature type="domain" description="Anoctamin dimerisation" evidence="11">
    <location>
        <begin position="390"/>
        <end position="481"/>
    </location>
</feature>
<evidence type="ECO:0000256" key="6">
    <source>
        <dbReference type="ARBA" id="ARBA00023136"/>
    </source>
</evidence>
<reference evidence="14" key="1">
    <citation type="journal article" date="2020" name="PLoS Negl. Trop. Dis.">
        <title>High-quality nuclear genome for Sarcoptes scabiei-A critical resource for a neglected parasite.</title>
        <authorList>
            <person name="Korhonen P.K."/>
            <person name="Gasser R.B."/>
            <person name="Ma G."/>
            <person name="Wang T."/>
            <person name="Stroehlein A.J."/>
            <person name="Young N.D."/>
            <person name="Ang C.S."/>
            <person name="Fernando D.D."/>
            <person name="Lu H.C."/>
            <person name="Taylor S."/>
            <person name="Reynolds S.L."/>
            <person name="Mofiz E."/>
            <person name="Najaraj S.H."/>
            <person name="Gowda H."/>
            <person name="Madugundu A."/>
            <person name="Renuse S."/>
            <person name="Holt D."/>
            <person name="Pandey A."/>
            <person name="Papenfuss A.T."/>
            <person name="Fischer K."/>
        </authorList>
    </citation>
    <scope>NUCLEOTIDE SEQUENCE [LARGE SCALE GENOMIC DNA]</scope>
</reference>
<dbReference type="EnsemblMetazoa" id="SSS_9194s_mrna">
    <property type="protein sequence ID" value="KAF7487593.1"/>
    <property type="gene ID" value="SSS_9194"/>
</dbReference>
<feature type="transmembrane region" description="Helical" evidence="8">
    <location>
        <begin position="749"/>
        <end position="772"/>
    </location>
</feature>
<evidence type="ECO:0000256" key="9">
    <source>
        <dbReference type="SAM" id="MobiDB-lite"/>
    </source>
</evidence>
<name>A0A834R099_SARSC</name>
<evidence type="ECO:0000313" key="13">
    <source>
        <dbReference type="EnsemblMetazoa" id="KAF7487593.1"/>
    </source>
</evidence>
<feature type="compositionally biased region" description="Polar residues" evidence="9">
    <location>
        <begin position="1145"/>
        <end position="1162"/>
    </location>
</feature>
<dbReference type="InterPro" id="IPR032394">
    <property type="entry name" value="Anoct_dimer"/>
</dbReference>
<evidence type="ECO:0000256" key="4">
    <source>
        <dbReference type="ARBA" id="ARBA00022692"/>
    </source>
</evidence>
<feature type="compositionally biased region" description="Basic and acidic residues" evidence="9">
    <location>
        <begin position="1110"/>
        <end position="1120"/>
    </location>
</feature>
<evidence type="ECO:0000313" key="12">
    <source>
        <dbReference type="EMBL" id="KAF7487593.1"/>
    </source>
</evidence>
<evidence type="ECO:0000256" key="5">
    <source>
        <dbReference type="ARBA" id="ARBA00022989"/>
    </source>
</evidence>
<dbReference type="OrthoDB" id="296386at2759"/>
<comment type="caution">
    <text evidence="8">Lacks conserved residue(s) required for the propagation of feature annotation.</text>
</comment>
<dbReference type="Pfam" id="PF04547">
    <property type="entry name" value="Anoctamin"/>
    <property type="match status" value="1"/>
</dbReference>
<evidence type="ECO:0000256" key="8">
    <source>
        <dbReference type="RuleBase" id="RU280814"/>
    </source>
</evidence>
<proteinExistence type="inferred from homology"/>
<keyword evidence="5 8" id="KW-1133">Transmembrane helix</keyword>
<feature type="transmembrane region" description="Helical" evidence="8">
    <location>
        <begin position="573"/>
        <end position="592"/>
    </location>
</feature>
<dbReference type="GO" id="GO:0005886">
    <property type="term" value="C:plasma membrane"/>
    <property type="evidence" value="ECO:0007669"/>
    <property type="project" value="UniProtKB-SubCell"/>
</dbReference>
<keyword evidence="3" id="KW-1003">Cell membrane</keyword>
<keyword evidence="4 8" id="KW-0812">Transmembrane</keyword>
<feature type="transmembrane region" description="Helical" evidence="8">
    <location>
        <begin position="707"/>
        <end position="728"/>
    </location>
</feature>
<keyword evidence="6 8" id="KW-0472">Membrane</keyword>
<dbReference type="InterPro" id="IPR049452">
    <property type="entry name" value="Anoctamin_TM"/>
</dbReference>
<feature type="region of interest" description="Disordered" evidence="9">
    <location>
        <begin position="1227"/>
        <end position="1255"/>
    </location>
</feature>
<dbReference type="Proteomes" id="UP000070412">
    <property type="component" value="Unassembled WGS sequence"/>
</dbReference>
<protein>
    <recommendedName>
        <fullName evidence="8">Anoctamin</fullName>
    </recommendedName>
</protein>
<feature type="transmembrane region" description="Helical" evidence="8">
    <location>
        <begin position="872"/>
        <end position="899"/>
    </location>
</feature>
<keyword evidence="14" id="KW-1185">Reference proteome</keyword>
<feature type="domain" description="Anoctamin dimerisation" evidence="11">
    <location>
        <begin position="296"/>
        <end position="384"/>
    </location>
</feature>
<evidence type="ECO:0000256" key="2">
    <source>
        <dbReference type="ARBA" id="ARBA00009671"/>
    </source>
</evidence>